<evidence type="ECO:0000256" key="1">
    <source>
        <dbReference type="ARBA" id="ARBA00022553"/>
    </source>
</evidence>
<dbReference type="InterPro" id="IPR011006">
    <property type="entry name" value="CheY-like_superfamily"/>
</dbReference>
<dbReference type="PROSITE" id="PS50110">
    <property type="entry name" value="RESPONSE_REGULATORY"/>
    <property type="match status" value="1"/>
</dbReference>
<feature type="modified residue" description="4-aspartylphosphate" evidence="2">
    <location>
        <position position="64"/>
    </location>
</feature>
<reference evidence="4 5" key="1">
    <citation type="submission" date="2024-01" db="EMBL/GenBank/DDBJ databases">
        <title>Multi-omics insights into the function and evolution of sodium benzoate biodegradation pathways in Benzoatithermus flavus gen. nov., sp. nov. from hot spring.</title>
        <authorList>
            <person name="Hu C.-J."/>
            <person name="Li W.-J."/>
        </authorList>
    </citation>
    <scope>NUCLEOTIDE SEQUENCE [LARGE SCALE GENOMIC DNA]</scope>
    <source>
        <strain evidence="4 5">SYSU G07066</strain>
    </source>
</reference>
<name>A0ABU8XKP6_9PROT</name>
<dbReference type="Proteomes" id="UP001375743">
    <property type="component" value="Unassembled WGS sequence"/>
</dbReference>
<protein>
    <submittedName>
        <fullName evidence="4">Response regulator</fullName>
    </submittedName>
</protein>
<gene>
    <name evidence="4" type="ORF">U1T56_01370</name>
</gene>
<dbReference type="InterPro" id="IPR001789">
    <property type="entry name" value="Sig_transdc_resp-reg_receiver"/>
</dbReference>
<dbReference type="PANTHER" id="PTHR44591">
    <property type="entry name" value="STRESS RESPONSE REGULATOR PROTEIN 1"/>
    <property type="match status" value="1"/>
</dbReference>
<organism evidence="4 5">
    <name type="scientific">Benzoatithermus flavus</name>
    <dbReference type="NCBI Taxonomy" id="3108223"/>
    <lineage>
        <taxon>Bacteria</taxon>
        <taxon>Pseudomonadati</taxon>
        <taxon>Pseudomonadota</taxon>
        <taxon>Alphaproteobacteria</taxon>
        <taxon>Geminicoccales</taxon>
        <taxon>Geminicoccaceae</taxon>
        <taxon>Benzoatithermus</taxon>
    </lineage>
</organism>
<dbReference type="RefSeq" id="WP_418157629.1">
    <property type="nucleotide sequence ID" value="NZ_JBBLZC010000001.1"/>
</dbReference>
<dbReference type="Pfam" id="PF00072">
    <property type="entry name" value="Response_reg"/>
    <property type="match status" value="1"/>
</dbReference>
<evidence type="ECO:0000256" key="2">
    <source>
        <dbReference type="PROSITE-ProRule" id="PRU00169"/>
    </source>
</evidence>
<comment type="caution">
    <text evidence="4">The sequence shown here is derived from an EMBL/GenBank/DDBJ whole genome shotgun (WGS) entry which is preliminary data.</text>
</comment>
<feature type="domain" description="Response regulatory" evidence="3">
    <location>
        <begin position="13"/>
        <end position="129"/>
    </location>
</feature>
<dbReference type="EMBL" id="JBBLZC010000001">
    <property type="protein sequence ID" value="MEK0081785.1"/>
    <property type="molecule type" value="Genomic_DNA"/>
</dbReference>
<evidence type="ECO:0000313" key="4">
    <source>
        <dbReference type="EMBL" id="MEK0081785.1"/>
    </source>
</evidence>
<dbReference type="InterPro" id="IPR050595">
    <property type="entry name" value="Bact_response_regulator"/>
</dbReference>
<sequence>MAGTEPRAPSTATVLVADGEVLVRHALADYLRRCGYEVIEAASSDEALTVLAEPGLAIGVMICDVTIGGSLSGFALAAWARASRPGLQVLLAGNVEKAADAAAGLCDEGPALARPYDPQLVVDRIKRLLAARDRRG</sequence>
<dbReference type="SUPFAM" id="SSF52172">
    <property type="entry name" value="CheY-like"/>
    <property type="match status" value="1"/>
</dbReference>
<keyword evidence="1 2" id="KW-0597">Phosphoprotein</keyword>
<evidence type="ECO:0000313" key="5">
    <source>
        <dbReference type="Proteomes" id="UP001375743"/>
    </source>
</evidence>
<proteinExistence type="predicted"/>
<evidence type="ECO:0000259" key="3">
    <source>
        <dbReference type="PROSITE" id="PS50110"/>
    </source>
</evidence>
<dbReference type="PANTHER" id="PTHR44591:SF3">
    <property type="entry name" value="RESPONSE REGULATORY DOMAIN-CONTAINING PROTEIN"/>
    <property type="match status" value="1"/>
</dbReference>
<keyword evidence="5" id="KW-1185">Reference proteome</keyword>
<dbReference type="SMART" id="SM00448">
    <property type="entry name" value="REC"/>
    <property type="match status" value="1"/>
</dbReference>
<dbReference type="Gene3D" id="3.40.50.2300">
    <property type="match status" value="1"/>
</dbReference>
<accession>A0ABU8XKP6</accession>